<evidence type="ECO:0000313" key="1">
    <source>
        <dbReference type="EMBL" id="RMA93120.1"/>
    </source>
</evidence>
<name>A0A3M0B6T7_9AQUI</name>
<dbReference type="Proteomes" id="UP000280842">
    <property type="component" value="Unassembled WGS sequence"/>
</dbReference>
<dbReference type="RefSeq" id="WP_121923559.1">
    <property type="nucleotide sequence ID" value="NZ_REFO01000014.1"/>
</dbReference>
<gene>
    <name evidence="1" type="ORF">CLV39_1451</name>
</gene>
<organism evidence="1 2">
    <name type="scientific">Hydrogenothermus marinus</name>
    <dbReference type="NCBI Taxonomy" id="133270"/>
    <lineage>
        <taxon>Bacteria</taxon>
        <taxon>Pseudomonadati</taxon>
        <taxon>Aquificota</taxon>
        <taxon>Aquificia</taxon>
        <taxon>Aquificales</taxon>
        <taxon>Hydrogenothermaceae</taxon>
        <taxon>Hydrogenothermus</taxon>
    </lineage>
</organism>
<dbReference type="AlphaFoldDB" id="A0A3M0B6T7"/>
<comment type="caution">
    <text evidence="1">The sequence shown here is derived from an EMBL/GenBank/DDBJ whole genome shotgun (WGS) entry which is preliminary data.</text>
</comment>
<dbReference type="EMBL" id="REFO01000014">
    <property type="protein sequence ID" value="RMA93120.1"/>
    <property type="molecule type" value="Genomic_DNA"/>
</dbReference>
<sequence length="178" mass="21316">MNEQEYLQEIEKYYLSLKGSLTFLSPNESNLILKWYKENRDLKLIKKLIKEEIAKLPERKKKYFSLLSVEKRLSEKKEKAKKDKAKQKKVSIWEKVVKAKNLPEELLKVPDDYKGDINLYQEKNIISYIWKNMSLEEKEKLKKEAILELRNYDFLPDDIKSTIKAIIYNKIKESLLNV</sequence>
<reference evidence="1 2" key="1">
    <citation type="submission" date="2018-10" db="EMBL/GenBank/DDBJ databases">
        <title>Genomic Encyclopedia of Archaeal and Bacterial Type Strains, Phase II (KMG-II): from individual species to whole genera.</title>
        <authorList>
            <person name="Goeker M."/>
        </authorList>
    </citation>
    <scope>NUCLEOTIDE SEQUENCE [LARGE SCALE GENOMIC DNA]</scope>
    <source>
        <strain evidence="1 2">VM1</strain>
    </source>
</reference>
<evidence type="ECO:0000313" key="2">
    <source>
        <dbReference type="Proteomes" id="UP000280842"/>
    </source>
</evidence>
<accession>A0A3M0B6T7</accession>
<keyword evidence="2" id="KW-1185">Reference proteome</keyword>
<protein>
    <submittedName>
        <fullName evidence="1">Uncharacterized protein</fullName>
    </submittedName>
</protein>
<proteinExistence type="predicted"/>